<protein>
    <submittedName>
        <fullName evidence="1">Uncharacterized protein</fullName>
    </submittedName>
</protein>
<gene>
    <name evidence="1" type="ORF">QAD02_019926</name>
</gene>
<keyword evidence="2" id="KW-1185">Reference proteome</keyword>
<dbReference type="Proteomes" id="UP001239111">
    <property type="component" value="Chromosome 1"/>
</dbReference>
<comment type="caution">
    <text evidence="1">The sequence shown here is derived from an EMBL/GenBank/DDBJ whole genome shotgun (WGS) entry which is preliminary data.</text>
</comment>
<accession>A0ACC2PLG1</accession>
<sequence length="129" mass="14955">MMDENLAIDTVINETDSVMCYDDVPVDEGMRKELKSNYETYKYCFVPDCTSTTRTAPHKVFVTVPRDLLKRQRWCDAVESPGKKAKKSRYCCEDHFDLLWSLRLAGGSPGKQIYGIKFCLGQHSYYRHI</sequence>
<evidence type="ECO:0000313" key="2">
    <source>
        <dbReference type="Proteomes" id="UP001239111"/>
    </source>
</evidence>
<evidence type="ECO:0000313" key="1">
    <source>
        <dbReference type="EMBL" id="KAJ8684134.1"/>
    </source>
</evidence>
<proteinExistence type="predicted"/>
<organism evidence="1 2">
    <name type="scientific">Eretmocerus hayati</name>
    <dbReference type="NCBI Taxonomy" id="131215"/>
    <lineage>
        <taxon>Eukaryota</taxon>
        <taxon>Metazoa</taxon>
        <taxon>Ecdysozoa</taxon>
        <taxon>Arthropoda</taxon>
        <taxon>Hexapoda</taxon>
        <taxon>Insecta</taxon>
        <taxon>Pterygota</taxon>
        <taxon>Neoptera</taxon>
        <taxon>Endopterygota</taxon>
        <taxon>Hymenoptera</taxon>
        <taxon>Apocrita</taxon>
        <taxon>Proctotrupomorpha</taxon>
        <taxon>Chalcidoidea</taxon>
        <taxon>Aphelinidae</taxon>
        <taxon>Aphelininae</taxon>
        <taxon>Eretmocerus</taxon>
    </lineage>
</organism>
<reference evidence="1" key="1">
    <citation type="submission" date="2023-04" db="EMBL/GenBank/DDBJ databases">
        <title>A chromosome-level genome assembly of the parasitoid wasp Eretmocerus hayati.</title>
        <authorList>
            <person name="Zhong Y."/>
            <person name="Liu S."/>
            <person name="Liu Y."/>
        </authorList>
    </citation>
    <scope>NUCLEOTIDE SEQUENCE</scope>
    <source>
        <strain evidence="1">ZJU_SS_LIU_2023</strain>
    </source>
</reference>
<name>A0ACC2PLG1_9HYME</name>
<dbReference type="EMBL" id="CM056741">
    <property type="protein sequence ID" value="KAJ8684134.1"/>
    <property type="molecule type" value="Genomic_DNA"/>
</dbReference>